<feature type="region of interest" description="Disordered" evidence="2">
    <location>
        <begin position="1"/>
        <end position="26"/>
    </location>
</feature>
<dbReference type="AlphaFoldDB" id="A0AAD3H5Z7"/>
<gene>
    <name evidence="4" type="ORF">CTEN210_07749</name>
</gene>
<evidence type="ECO:0000256" key="1">
    <source>
        <dbReference type="ARBA" id="ARBA00022468"/>
    </source>
</evidence>
<organism evidence="4 5">
    <name type="scientific">Chaetoceros tenuissimus</name>
    <dbReference type="NCBI Taxonomy" id="426638"/>
    <lineage>
        <taxon>Eukaryota</taxon>
        <taxon>Sar</taxon>
        <taxon>Stramenopiles</taxon>
        <taxon>Ochrophyta</taxon>
        <taxon>Bacillariophyta</taxon>
        <taxon>Coscinodiscophyceae</taxon>
        <taxon>Chaetocerotophycidae</taxon>
        <taxon>Chaetocerotales</taxon>
        <taxon>Chaetocerotaceae</taxon>
        <taxon>Chaetoceros</taxon>
    </lineage>
</organism>
<dbReference type="EMBL" id="BLLK01000045">
    <property type="protein sequence ID" value="GFH51273.1"/>
    <property type="molecule type" value="Genomic_DNA"/>
</dbReference>
<sequence length="677" mass="76874">MEETHSEEVTPVPGHVSIDNSRDSGGTMLSPVTLDLTSFPVRKLVFQDENSGDDGISSVSTQRQEALQEAIQFIDEKRSEIEECLSGRRYEPSEEKKESTHADTNEDIEVVDLWRLRQLALSRGGLLDVSIRKRAWIKLIDASESILLNQTNLESLNAEHESKRDVAKISDHELDLIKEDIGNCIWEIGEEIRLGTMVASEISGQSVETDNTSFTSFESTTCQPQSPTPQCRPEAIIEDKESCTSPSSYKVARRLKTARAERKKKEEERSLLLNIITSVLRTYPSEVKDLGMERLFYYPGMHNVAALLLISLHSPSLTSLTLKRLSTYHMKDSVSPSFDDIQAIMRCILYPVLEHFDKELYCQLNDSGVYDPCSFALRWILCWFASDINDYRIVARLFDAFLVSHYTFPIYIAAAMITSASNRSRIKDATDNEDAEHLAEILFSVPSAIVTTCQSRLEVESSIEEIIETATNYIHLFPPDEALELAKRSSNDVISSSVLVASKARYRPLWTYQSMAYSDMNIIKESRAIRNLTPRDCTSRQRKRREILNKLEHNQCNLSSENIAISNACASGLLKDYLKEETVQSTKTNVTQTSRRGFKTLILLMVFVLVGIAYNKQYVEKQVVVKEEMHLETIEYADEIPSQILEKLKIEQRLSMAFVSAKDYVVKVDPDLFFILS</sequence>
<evidence type="ECO:0000259" key="3">
    <source>
        <dbReference type="PROSITE" id="PS50086"/>
    </source>
</evidence>
<dbReference type="GO" id="GO:0005096">
    <property type="term" value="F:GTPase activator activity"/>
    <property type="evidence" value="ECO:0007669"/>
    <property type="project" value="UniProtKB-KW"/>
</dbReference>
<comment type="caution">
    <text evidence="4">The sequence shown here is derived from an EMBL/GenBank/DDBJ whole genome shotgun (WGS) entry which is preliminary data.</text>
</comment>
<name>A0AAD3H5Z7_9STRA</name>
<dbReference type="GO" id="GO:0005789">
    <property type="term" value="C:endoplasmic reticulum membrane"/>
    <property type="evidence" value="ECO:0007669"/>
    <property type="project" value="TreeGrafter"/>
</dbReference>
<dbReference type="PANTHER" id="PTHR20913:SF7">
    <property type="entry name" value="RE60063P"/>
    <property type="match status" value="1"/>
</dbReference>
<dbReference type="InterPro" id="IPR045913">
    <property type="entry name" value="TBC20/Gyp8-like"/>
</dbReference>
<dbReference type="InterPro" id="IPR035969">
    <property type="entry name" value="Rab-GAP_TBC_sf"/>
</dbReference>
<dbReference type="Proteomes" id="UP001054902">
    <property type="component" value="Unassembled WGS sequence"/>
</dbReference>
<accession>A0AAD3H5Z7</accession>
<dbReference type="PANTHER" id="PTHR20913">
    <property type="entry name" value="TBC1 DOMAIN FAMILY MEMBER 20/GTPASE"/>
    <property type="match status" value="1"/>
</dbReference>
<proteinExistence type="predicted"/>
<dbReference type="Pfam" id="PF00566">
    <property type="entry name" value="RabGAP-TBC"/>
    <property type="match status" value="1"/>
</dbReference>
<evidence type="ECO:0000313" key="4">
    <source>
        <dbReference type="EMBL" id="GFH51273.1"/>
    </source>
</evidence>
<dbReference type="Gene3D" id="1.10.8.1310">
    <property type="match status" value="1"/>
</dbReference>
<keyword evidence="1" id="KW-0343">GTPase activation</keyword>
<dbReference type="InterPro" id="IPR000195">
    <property type="entry name" value="Rab-GAP-TBC_dom"/>
</dbReference>
<dbReference type="SUPFAM" id="SSF47923">
    <property type="entry name" value="Ypt/Rab-GAP domain of gyp1p"/>
    <property type="match status" value="1"/>
</dbReference>
<dbReference type="GO" id="GO:0006888">
    <property type="term" value="P:endoplasmic reticulum to Golgi vesicle-mediated transport"/>
    <property type="evidence" value="ECO:0007669"/>
    <property type="project" value="TreeGrafter"/>
</dbReference>
<protein>
    <recommendedName>
        <fullName evidence="3">Rab-GAP TBC domain-containing protein</fullName>
    </recommendedName>
</protein>
<evidence type="ECO:0000313" key="5">
    <source>
        <dbReference type="Proteomes" id="UP001054902"/>
    </source>
</evidence>
<dbReference type="SMART" id="SM00164">
    <property type="entry name" value="TBC"/>
    <property type="match status" value="1"/>
</dbReference>
<evidence type="ECO:0000256" key="2">
    <source>
        <dbReference type="SAM" id="MobiDB-lite"/>
    </source>
</evidence>
<dbReference type="Gene3D" id="1.10.472.80">
    <property type="entry name" value="Ypt/Rab-GAP domain of gyp1p, domain 3"/>
    <property type="match status" value="1"/>
</dbReference>
<keyword evidence="5" id="KW-1185">Reference proteome</keyword>
<dbReference type="PROSITE" id="PS50086">
    <property type="entry name" value="TBC_RABGAP"/>
    <property type="match status" value="1"/>
</dbReference>
<reference evidence="4 5" key="1">
    <citation type="journal article" date="2021" name="Sci. Rep.">
        <title>The genome of the diatom Chaetoceros tenuissimus carries an ancient integrated fragment of an extant virus.</title>
        <authorList>
            <person name="Hongo Y."/>
            <person name="Kimura K."/>
            <person name="Takaki Y."/>
            <person name="Yoshida Y."/>
            <person name="Baba S."/>
            <person name="Kobayashi G."/>
            <person name="Nagasaki K."/>
            <person name="Hano T."/>
            <person name="Tomaru Y."/>
        </authorList>
    </citation>
    <scope>NUCLEOTIDE SEQUENCE [LARGE SCALE GENOMIC DNA]</scope>
    <source>
        <strain evidence="4 5">NIES-3715</strain>
    </source>
</reference>
<feature type="domain" description="Rab-GAP TBC" evidence="3">
    <location>
        <begin position="126"/>
        <end position="405"/>
    </location>
</feature>